<reference evidence="3 4" key="1">
    <citation type="submission" date="2019-12" db="EMBL/GenBank/DDBJ databases">
        <title>Roseobacter cerasinus sp. nov., isolated from seawater around aquaculture.</title>
        <authorList>
            <person name="Muramatsu S."/>
            <person name="Takabe Y."/>
            <person name="Mori K."/>
            <person name="Takaichi S."/>
            <person name="Hanada S."/>
        </authorList>
    </citation>
    <scope>NUCLEOTIDE SEQUENCE [LARGE SCALE GENOMIC DNA]</scope>
    <source>
        <strain evidence="3 4">AI77</strain>
    </source>
</reference>
<keyword evidence="4" id="KW-1185">Reference proteome</keyword>
<dbReference type="InterPro" id="IPR052515">
    <property type="entry name" value="Gfo/Idh/MocA_Oxidoreductase"/>
</dbReference>
<dbReference type="Gene3D" id="3.30.360.10">
    <property type="entry name" value="Dihydrodipicolinate Reductase, domain 2"/>
    <property type="match status" value="1"/>
</dbReference>
<sequence>MIRVAILGAGIGAEHLDAYRRLTDHFTVAMIVDQDTGRAEALRASDDFTVTADIATALDDPGIDLIDICLPPHLHVPVTLQALAAGKDVICEKPLATSMADVDRIKEAAQAAKRKVYPVFQYRWGPSLAQLRALIAAGLAGQPQTAAVETHWSRGADYYAVPWRGTWAGEQGGAVLGHAIHNHDLLTHLMGPVAALSAFTTTRVNLIETEDCAAISFEMANGALATSSITLGAASDETRLRLVFEHLTATSGTAPYAPGADPWTFTARDPSQQAAIDAVLAQATAEPVGFEGFLTAIAQDQVSRPNSAVTLEEGAASVALVTAIYHAARTGTRVTLPITPDHPLYKGWQP</sequence>
<feature type="domain" description="GFO/IDH/MocA-like oxidoreductase" evidence="2">
    <location>
        <begin position="129"/>
        <end position="245"/>
    </location>
</feature>
<gene>
    <name evidence="3" type="ORF">So717_08690</name>
</gene>
<dbReference type="SUPFAM" id="SSF55347">
    <property type="entry name" value="Glyceraldehyde-3-phosphate dehydrogenase-like, C-terminal domain"/>
    <property type="match status" value="1"/>
</dbReference>
<dbReference type="Pfam" id="PF01408">
    <property type="entry name" value="GFO_IDH_MocA"/>
    <property type="match status" value="1"/>
</dbReference>
<dbReference type="EMBL" id="BLIV01000002">
    <property type="protein sequence ID" value="GFE49116.1"/>
    <property type="molecule type" value="Genomic_DNA"/>
</dbReference>
<dbReference type="Pfam" id="PF22725">
    <property type="entry name" value="GFO_IDH_MocA_C3"/>
    <property type="match status" value="1"/>
</dbReference>
<dbReference type="PANTHER" id="PTHR43249">
    <property type="entry name" value="UDP-N-ACETYL-2-AMINO-2-DEOXY-D-GLUCURONATE OXIDASE"/>
    <property type="match status" value="1"/>
</dbReference>
<dbReference type="InterPro" id="IPR055170">
    <property type="entry name" value="GFO_IDH_MocA-like_dom"/>
</dbReference>
<dbReference type="RefSeq" id="WP_159975006.1">
    <property type="nucleotide sequence ID" value="NZ_BLIV01000002.1"/>
</dbReference>
<name>A0A640VSD0_9RHOB</name>
<dbReference type="PANTHER" id="PTHR43249:SF1">
    <property type="entry name" value="D-GLUCOSIDE 3-DEHYDROGENASE"/>
    <property type="match status" value="1"/>
</dbReference>
<evidence type="ECO:0000313" key="3">
    <source>
        <dbReference type="EMBL" id="GFE49116.1"/>
    </source>
</evidence>
<protein>
    <submittedName>
        <fullName evidence="3">Oxidoreductase</fullName>
    </submittedName>
</protein>
<dbReference type="InterPro" id="IPR036291">
    <property type="entry name" value="NAD(P)-bd_dom_sf"/>
</dbReference>
<evidence type="ECO:0000259" key="1">
    <source>
        <dbReference type="Pfam" id="PF01408"/>
    </source>
</evidence>
<accession>A0A640VSD0</accession>
<dbReference type="SUPFAM" id="SSF51735">
    <property type="entry name" value="NAD(P)-binding Rossmann-fold domains"/>
    <property type="match status" value="1"/>
</dbReference>
<feature type="domain" description="Gfo/Idh/MocA-like oxidoreductase N-terminal" evidence="1">
    <location>
        <begin position="2"/>
        <end position="117"/>
    </location>
</feature>
<proteinExistence type="predicted"/>
<comment type="caution">
    <text evidence="3">The sequence shown here is derived from an EMBL/GenBank/DDBJ whole genome shotgun (WGS) entry which is preliminary data.</text>
</comment>
<dbReference type="AlphaFoldDB" id="A0A640VSD0"/>
<evidence type="ECO:0000259" key="2">
    <source>
        <dbReference type="Pfam" id="PF22725"/>
    </source>
</evidence>
<organism evidence="3 4">
    <name type="scientific">Roseobacter cerasinus</name>
    <dbReference type="NCBI Taxonomy" id="2602289"/>
    <lineage>
        <taxon>Bacteria</taxon>
        <taxon>Pseudomonadati</taxon>
        <taxon>Pseudomonadota</taxon>
        <taxon>Alphaproteobacteria</taxon>
        <taxon>Rhodobacterales</taxon>
        <taxon>Roseobacteraceae</taxon>
        <taxon>Roseobacter</taxon>
    </lineage>
</organism>
<dbReference type="GO" id="GO:0000166">
    <property type="term" value="F:nucleotide binding"/>
    <property type="evidence" value="ECO:0007669"/>
    <property type="project" value="InterPro"/>
</dbReference>
<dbReference type="OrthoDB" id="9792935at2"/>
<dbReference type="Gene3D" id="3.40.50.720">
    <property type="entry name" value="NAD(P)-binding Rossmann-like Domain"/>
    <property type="match status" value="1"/>
</dbReference>
<dbReference type="InterPro" id="IPR000683">
    <property type="entry name" value="Gfo/Idh/MocA-like_OxRdtase_N"/>
</dbReference>
<dbReference type="Proteomes" id="UP000436522">
    <property type="component" value="Unassembled WGS sequence"/>
</dbReference>
<evidence type="ECO:0000313" key="4">
    <source>
        <dbReference type="Proteomes" id="UP000436522"/>
    </source>
</evidence>